<evidence type="ECO:0000313" key="3">
    <source>
        <dbReference type="Proteomes" id="UP000334990"/>
    </source>
</evidence>
<accession>A0A5M3VYP4</accession>
<protein>
    <submittedName>
        <fullName evidence="2">Uncharacterized protein</fullName>
    </submittedName>
</protein>
<keyword evidence="3" id="KW-1185">Reference proteome</keyword>
<reference evidence="2 3" key="1">
    <citation type="submission" date="2019-10" db="EMBL/GenBank/DDBJ databases">
        <title>Whole genome shotgun sequence of Acrocarpospora corrugata NBRC 13972.</title>
        <authorList>
            <person name="Ichikawa N."/>
            <person name="Kimura A."/>
            <person name="Kitahashi Y."/>
            <person name="Komaki H."/>
            <person name="Oguchi A."/>
        </authorList>
    </citation>
    <scope>NUCLEOTIDE SEQUENCE [LARGE SCALE GENOMIC DNA]</scope>
    <source>
        <strain evidence="2 3">NBRC 13972</strain>
    </source>
</reference>
<evidence type="ECO:0000256" key="1">
    <source>
        <dbReference type="SAM" id="MobiDB-lite"/>
    </source>
</evidence>
<sequence>MVHPARDTLARRRPAEVRTGFAAATRQRATIDAAVADPEEVPAEDPEDPDSADSPAAAATGEAAGRGVVPQPTATIAVRQRSARRGLFMLPSRWRG</sequence>
<proteinExistence type="predicted"/>
<feature type="compositionally biased region" description="Acidic residues" evidence="1">
    <location>
        <begin position="37"/>
        <end position="51"/>
    </location>
</feature>
<dbReference type="EMBL" id="BLAD01000042">
    <property type="protein sequence ID" value="GER99950.1"/>
    <property type="molecule type" value="Genomic_DNA"/>
</dbReference>
<organism evidence="2 3">
    <name type="scientific">Acrocarpospora corrugata</name>
    <dbReference type="NCBI Taxonomy" id="35763"/>
    <lineage>
        <taxon>Bacteria</taxon>
        <taxon>Bacillati</taxon>
        <taxon>Actinomycetota</taxon>
        <taxon>Actinomycetes</taxon>
        <taxon>Streptosporangiales</taxon>
        <taxon>Streptosporangiaceae</taxon>
        <taxon>Acrocarpospora</taxon>
    </lineage>
</organism>
<gene>
    <name evidence="2" type="ORF">Acor_20140</name>
</gene>
<feature type="compositionally biased region" description="Low complexity" evidence="1">
    <location>
        <begin position="52"/>
        <end position="65"/>
    </location>
</feature>
<feature type="region of interest" description="Disordered" evidence="1">
    <location>
        <begin position="28"/>
        <end position="77"/>
    </location>
</feature>
<evidence type="ECO:0000313" key="2">
    <source>
        <dbReference type="EMBL" id="GER99950.1"/>
    </source>
</evidence>
<name>A0A5M3VYP4_9ACTN</name>
<comment type="caution">
    <text evidence="2">The sequence shown here is derived from an EMBL/GenBank/DDBJ whole genome shotgun (WGS) entry which is preliminary data.</text>
</comment>
<dbReference type="Proteomes" id="UP000334990">
    <property type="component" value="Unassembled WGS sequence"/>
</dbReference>
<dbReference type="AlphaFoldDB" id="A0A5M3VYP4"/>